<protein>
    <submittedName>
        <fullName evidence="2">Uncharacterized protein</fullName>
    </submittedName>
</protein>
<name>A0A8H7DXZ8_PLEOS</name>
<feature type="region of interest" description="Disordered" evidence="1">
    <location>
        <begin position="323"/>
        <end position="383"/>
    </location>
</feature>
<reference evidence="2" key="1">
    <citation type="submission" date="2019-07" db="EMBL/GenBank/DDBJ databases">
        <authorList>
            <person name="Palmer J.M."/>
        </authorList>
    </citation>
    <scope>NUCLEOTIDE SEQUENCE</scope>
    <source>
        <strain evidence="2">PC9</strain>
    </source>
</reference>
<organism evidence="2 3">
    <name type="scientific">Pleurotus ostreatus</name>
    <name type="common">Oyster mushroom</name>
    <name type="synonym">White-rot fungus</name>
    <dbReference type="NCBI Taxonomy" id="5322"/>
    <lineage>
        <taxon>Eukaryota</taxon>
        <taxon>Fungi</taxon>
        <taxon>Dikarya</taxon>
        <taxon>Basidiomycota</taxon>
        <taxon>Agaricomycotina</taxon>
        <taxon>Agaricomycetes</taxon>
        <taxon>Agaricomycetidae</taxon>
        <taxon>Agaricales</taxon>
        <taxon>Pleurotineae</taxon>
        <taxon>Pleurotaceae</taxon>
        <taxon>Pleurotus</taxon>
    </lineage>
</organism>
<dbReference type="RefSeq" id="XP_036637149.1">
    <property type="nucleotide sequence ID" value="XM_036771304.1"/>
</dbReference>
<comment type="caution">
    <text evidence="2">The sequence shown here is derived from an EMBL/GenBank/DDBJ whole genome shotgun (WGS) entry which is preliminary data.</text>
</comment>
<accession>A0A8H7DXZ8</accession>
<keyword evidence="3" id="KW-1185">Reference proteome</keyword>
<dbReference type="AlphaFoldDB" id="A0A8H7DXZ8"/>
<proteinExistence type="predicted"/>
<gene>
    <name evidence="2" type="ORF">PC9H_001654</name>
</gene>
<evidence type="ECO:0000313" key="3">
    <source>
        <dbReference type="Proteomes" id="UP000623687"/>
    </source>
</evidence>
<dbReference type="GeneID" id="59371495"/>
<dbReference type="EMBL" id="JACETU010000001">
    <property type="protein sequence ID" value="KAF7441305.1"/>
    <property type="molecule type" value="Genomic_DNA"/>
</dbReference>
<dbReference type="OrthoDB" id="3261594at2759"/>
<evidence type="ECO:0000313" key="2">
    <source>
        <dbReference type="EMBL" id="KAF7441305.1"/>
    </source>
</evidence>
<dbReference type="VEuPathDB" id="FungiDB:PC9H_001654"/>
<evidence type="ECO:0000256" key="1">
    <source>
        <dbReference type="SAM" id="MobiDB-lite"/>
    </source>
</evidence>
<sequence length="398" mass="45392">MKYRQQKTAEVIAKLQRTGGELPKYDDFTSGREYLNAVQSGLIKDNDTVLMYSLDGCQLYRSKTSDCWIFVWIFMDLDGDFPYKKVHVSPGIVIVGPNKPQNLDSFLFPTFYHVAALQLEGLQIWDADLNATFISNLFLLFGIANGPGLALHNGLVGHKGRHGCRLHCPISWRILILFSLDSPSARNDYPNIKFWTRSQWTKTNSRFKSETKFELDPTGSDSKPRKRNNYIETADGDLLNKEDMAKIRLTMRGAFQQLKRLELAPDTWTKICHLGRKLYLLTICGVHPKLTYCDSFWKAEQIAIHHFPSWYNNHIRIKKPDIKKEQVDSKCPLPKRGNSTPTDGIPSKKARTESDIQNESQDDNTNKSIYYDPPASPTTTTKANLGNDALVINNPLYI</sequence>
<dbReference type="Proteomes" id="UP000623687">
    <property type="component" value="Unassembled WGS sequence"/>
</dbReference>